<feature type="compositionally biased region" description="Polar residues" evidence="1">
    <location>
        <begin position="1"/>
        <end position="11"/>
    </location>
</feature>
<evidence type="ECO:0000313" key="3">
    <source>
        <dbReference type="Proteomes" id="UP001153365"/>
    </source>
</evidence>
<dbReference type="PANTHER" id="PTHR39475:SF1">
    <property type="entry name" value="CONIDIATION-SPECIFIC PROTEIN 6"/>
    <property type="match status" value="1"/>
</dbReference>
<organism evidence="2 3">
    <name type="scientific">Phakopsora pachyrhizi</name>
    <name type="common">Asian soybean rust disease fungus</name>
    <dbReference type="NCBI Taxonomy" id="170000"/>
    <lineage>
        <taxon>Eukaryota</taxon>
        <taxon>Fungi</taxon>
        <taxon>Dikarya</taxon>
        <taxon>Basidiomycota</taxon>
        <taxon>Pucciniomycotina</taxon>
        <taxon>Pucciniomycetes</taxon>
        <taxon>Pucciniales</taxon>
        <taxon>Phakopsoraceae</taxon>
        <taxon>Phakopsora</taxon>
    </lineage>
</organism>
<dbReference type="PANTHER" id="PTHR39475">
    <property type="entry name" value="CONIDIATION-SPECIFIC PROTEIN 6"/>
    <property type="match status" value="1"/>
</dbReference>
<sequence>MSTQSQYMTHTNDGDQRKTSRNQSDQSKTNRYEEGKVGSHQSDDPKDQRSIANRLEAKIRESSKPQETDEKDPNVLRKTQNPTDLAKEHGNEPSKGARIDEQIKFEEMAEVCMVFPQR</sequence>
<name>A0AAV0AGA9_PHAPC</name>
<protein>
    <submittedName>
        <fullName evidence="2">Uncharacterized protein</fullName>
    </submittedName>
</protein>
<comment type="caution">
    <text evidence="2">The sequence shown here is derived from an EMBL/GenBank/DDBJ whole genome shotgun (WGS) entry which is preliminary data.</text>
</comment>
<proteinExistence type="predicted"/>
<reference evidence="2" key="1">
    <citation type="submission" date="2022-06" db="EMBL/GenBank/DDBJ databases">
        <authorList>
            <consortium name="SYNGENTA / RWTH Aachen University"/>
        </authorList>
    </citation>
    <scope>NUCLEOTIDE SEQUENCE</scope>
</reference>
<accession>A0AAV0AGA9</accession>
<dbReference type="Proteomes" id="UP001153365">
    <property type="component" value="Unassembled WGS sequence"/>
</dbReference>
<feature type="region of interest" description="Disordered" evidence="1">
    <location>
        <begin position="1"/>
        <end position="98"/>
    </location>
</feature>
<evidence type="ECO:0000313" key="2">
    <source>
        <dbReference type="EMBL" id="CAH7666499.1"/>
    </source>
</evidence>
<feature type="compositionally biased region" description="Basic and acidic residues" evidence="1">
    <location>
        <begin position="28"/>
        <end position="75"/>
    </location>
</feature>
<dbReference type="AlphaFoldDB" id="A0AAV0AGA9"/>
<keyword evidence="3" id="KW-1185">Reference proteome</keyword>
<dbReference type="EMBL" id="CALTRL010000115">
    <property type="protein sequence ID" value="CAH7666499.1"/>
    <property type="molecule type" value="Genomic_DNA"/>
</dbReference>
<feature type="compositionally biased region" description="Basic and acidic residues" evidence="1">
    <location>
        <begin position="85"/>
        <end position="98"/>
    </location>
</feature>
<evidence type="ECO:0000256" key="1">
    <source>
        <dbReference type="SAM" id="MobiDB-lite"/>
    </source>
</evidence>
<gene>
    <name evidence="2" type="ORF">PPACK8108_LOCUS851</name>
</gene>